<dbReference type="Proteomes" id="UP000651452">
    <property type="component" value="Unassembled WGS sequence"/>
</dbReference>
<feature type="chain" id="PRO_5034254020" evidence="2">
    <location>
        <begin position="23"/>
        <end position="563"/>
    </location>
</feature>
<keyword evidence="2" id="KW-0732">Signal</keyword>
<comment type="caution">
    <text evidence="3">The sequence shown here is derived from an EMBL/GenBank/DDBJ whole genome shotgun (WGS) entry which is preliminary data.</text>
</comment>
<proteinExistence type="predicted"/>
<dbReference type="OrthoDB" id="5401193at2759"/>
<accession>A0A8H7MBP4</accession>
<feature type="compositionally biased region" description="Low complexity" evidence="1">
    <location>
        <begin position="232"/>
        <end position="244"/>
    </location>
</feature>
<feature type="compositionally biased region" description="Polar residues" evidence="1">
    <location>
        <begin position="432"/>
        <end position="446"/>
    </location>
</feature>
<name>A0A8H7MBP4_9PLEO</name>
<feature type="signal peptide" evidence="2">
    <location>
        <begin position="1"/>
        <end position="22"/>
    </location>
</feature>
<feature type="compositionally biased region" description="Basic and acidic residues" evidence="1">
    <location>
        <begin position="313"/>
        <end position="328"/>
    </location>
</feature>
<keyword evidence="4" id="KW-1185">Reference proteome</keyword>
<organism evidence="3 4">
    <name type="scientific">Ascochyta lentis</name>
    <dbReference type="NCBI Taxonomy" id="205686"/>
    <lineage>
        <taxon>Eukaryota</taxon>
        <taxon>Fungi</taxon>
        <taxon>Dikarya</taxon>
        <taxon>Ascomycota</taxon>
        <taxon>Pezizomycotina</taxon>
        <taxon>Dothideomycetes</taxon>
        <taxon>Pleosporomycetidae</taxon>
        <taxon>Pleosporales</taxon>
        <taxon>Pleosporineae</taxon>
        <taxon>Didymellaceae</taxon>
        <taxon>Ascochyta</taxon>
    </lineage>
</organism>
<evidence type="ECO:0000256" key="2">
    <source>
        <dbReference type="SAM" id="SignalP"/>
    </source>
</evidence>
<reference evidence="3" key="1">
    <citation type="submission" date="2018-12" db="EMBL/GenBank/DDBJ databases">
        <authorList>
            <person name="Syme R.A."/>
            <person name="Farfan-Caceres L."/>
            <person name="Lichtenzveig J."/>
        </authorList>
    </citation>
    <scope>NUCLEOTIDE SEQUENCE</scope>
    <source>
        <strain evidence="3">Al4</strain>
    </source>
</reference>
<evidence type="ECO:0000313" key="4">
    <source>
        <dbReference type="Proteomes" id="UP000651452"/>
    </source>
</evidence>
<feature type="compositionally biased region" description="Polar residues" evidence="1">
    <location>
        <begin position="280"/>
        <end position="293"/>
    </location>
</feature>
<gene>
    <name evidence="3" type="ORF">EKO04_010284</name>
</gene>
<evidence type="ECO:0000256" key="1">
    <source>
        <dbReference type="SAM" id="MobiDB-lite"/>
    </source>
</evidence>
<evidence type="ECO:0000313" key="3">
    <source>
        <dbReference type="EMBL" id="KAF9691626.1"/>
    </source>
</evidence>
<reference evidence="3" key="2">
    <citation type="submission" date="2020-09" db="EMBL/GenBank/DDBJ databases">
        <title>Reference genome assembly for Australian Ascochyta lentis isolate Al4.</title>
        <authorList>
            <person name="Lee R.C."/>
            <person name="Farfan-Caceres L.M."/>
            <person name="Debler J.W."/>
            <person name="Williams A.H."/>
            <person name="Henares B.M."/>
        </authorList>
    </citation>
    <scope>NUCLEOTIDE SEQUENCE</scope>
    <source>
        <strain evidence="3">Al4</strain>
    </source>
</reference>
<dbReference type="EMBL" id="RZGK01000020">
    <property type="protein sequence ID" value="KAF9691626.1"/>
    <property type="molecule type" value="Genomic_DNA"/>
</dbReference>
<feature type="compositionally biased region" description="Polar residues" evidence="1">
    <location>
        <begin position="370"/>
        <end position="392"/>
    </location>
</feature>
<feature type="region of interest" description="Disordered" evidence="1">
    <location>
        <begin position="369"/>
        <end position="563"/>
    </location>
</feature>
<feature type="compositionally biased region" description="Low complexity" evidence="1">
    <location>
        <begin position="191"/>
        <end position="210"/>
    </location>
</feature>
<feature type="compositionally biased region" description="Polar residues" evidence="1">
    <location>
        <begin position="124"/>
        <end position="161"/>
    </location>
</feature>
<protein>
    <submittedName>
        <fullName evidence="3">Uncharacterized protein</fullName>
    </submittedName>
</protein>
<dbReference type="AlphaFoldDB" id="A0A8H7MBP4"/>
<feature type="compositionally biased region" description="Polar residues" evidence="1">
    <location>
        <begin position="548"/>
        <end position="563"/>
    </location>
</feature>
<feature type="compositionally biased region" description="Polar residues" evidence="1">
    <location>
        <begin position="515"/>
        <end position="537"/>
    </location>
</feature>
<sequence>MPYQPFLALRPAVLAVLPLGDSTCLSVCSLSSDQQPFLVANVERPEPVELHFSQSFAALSDPPLPSAHDATAIFTARPTTSLFPLEPPQPEPQPRAPRPPSTTSPSPAMSYYNDATWPAPAPGRQSSWEQPQPPSRSGTGHSVYSRARTPSNMEPGASSTVNRDEANAFVAQFDEVERAAENLAKGGKPFGGYPPSTPQSQPQPQSQSGGSRRESMPMMGAPRPYPEQQQGTSSSTSTSTSTSSHTANGHRQHGLTDTDARYGGQQRHHSVSEYDGMRSHSASNAQGFYQNQRFAPRPNDADQMAQAKRRMAAQRERELRNYHQEQQYHRNVSGSGSKSDRSMSPNAMNEDDRRELIARQHRALYGETSALYNNNPTSSQDVRVQSAGSTRGASPLAFDPFGMQAQNAPGEASVQMPARADKDAAVGAQEARANSNASPSSHQNPSFGLFDAQQASRTSNSSPGGSPPVPGPKANGSGVAPIGTRPAPNQHQPAGASLGKRATTPLPSPLGYNAYNASEQHNVATTSSSLNPSSTITDKGAAIWNNGPWGNTPNQGVQASVWG</sequence>
<feature type="compositionally biased region" description="Pro residues" evidence="1">
    <location>
        <begin position="85"/>
        <end position="102"/>
    </location>
</feature>
<feature type="region of interest" description="Disordered" evidence="1">
    <location>
        <begin position="80"/>
        <end position="355"/>
    </location>
</feature>